<dbReference type="AlphaFoldDB" id="A0A367LCI5"/>
<sequence>MNSTALSILLLSFFSPVSARASSGSYDLRQQPPTEEEAHRLPPPDTGPKPEPARPPPYFHHLPPPTWRMEAGAETANEDHRRNVNRASRRKENCIRSRIATATTKPGTGAEVEIKPKRVKGARPKVEAAAETTALQAKDQKQAPKPLTALAKDIADKEFSDMARKAGHAAVVERRWGKSLPEIRSMALSYLGLSPTSPKSAALRVQSTGLTAIGYVVWIEQMVVAFTTETSRLEKAVAVTMIIPFVGCGVSTYAKVEKKGRLGEMLVIDASLCLLGDVLLLGGTTAPAGIIVHIVRFLIQVFEPPPRLPSLQEIVAMRDRPWHVFLDHHLTGFLCSKTWRDKLEGAIAIEALAIWSEAADVVGLLEASRHFVLNESLPTVRKRAEQDEKPRPDPGAAIVEVRNRAAAEVLRRHRQNLLDLPGLLRDSFAASIKATAEHYNREFMRKLVSDETVRKYPSEAPIAAWTRGDALYEPANQYFLAAARHLWDRPPRLPSLFTLAYFVGVSAGVDDPPPARVVHGDMPGFAKYAAAEKEEWTSAVDAAVIDPVGYYRQKTGKGGLDQGWAVLARHTLAVVRHLQGKMPESHLPQDAPQGLSDVREFQMLLAMHVGRTFADWKEARGSDVGYVHEDFEKDEAGLINRLYPDTRLEVKRLIDANSSMAIPYSAPSAGCRDALKLLAMAIGTDKTDAGGPVISLSVRPTTGTCPQIQGLTSRPVRRSGQWPVCRYGTLPPTKPVVRKWWTELVRSMPSAYSKIRRGGLDLDVLKGCHDLREAFISGRVAGVNVDEAGWYALDLYGSGPLSLRWCRDSRASAGSGRGNWYCTAKSLTDDLPGGV</sequence>
<dbReference type="Proteomes" id="UP000253664">
    <property type="component" value="Unassembled WGS sequence"/>
</dbReference>
<evidence type="ECO:0000256" key="2">
    <source>
        <dbReference type="SAM" id="SignalP"/>
    </source>
</evidence>
<keyword evidence="4" id="KW-1185">Reference proteome</keyword>
<feature type="region of interest" description="Disordered" evidence="1">
    <location>
        <begin position="20"/>
        <end position="67"/>
    </location>
</feature>
<dbReference type="STRING" id="1330021.A0A367LCI5"/>
<feature type="compositionally biased region" description="Pro residues" evidence="1">
    <location>
        <begin position="43"/>
        <end position="66"/>
    </location>
</feature>
<accession>A0A367LCI5</accession>
<gene>
    <name evidence="3" type="ORF">L249_0570</name>
</gene>
<reference evidence="3 4" key="1">
    <citation type="journal article" date="2015" name="BMC Genomics">
        <title>Insights from the genome of Ophiocordyceps polyrhachis-furcata to pathogenicity and host specificity in insect fungi.</title>
        <authorList>
            <person name="Wichadakul D."/>
            <person name="Kobmoo N."/>
            <person name="Ingsriswang S."/>
            <person name="Tangphatsornruang S."/>
            <person name="Chantasingh D."/>
            <person name="Luangsa-ard J.J."/>
            <person name="Eurwilaichitr L."/>
        </authorList>
    </citation>
    <scope>NUCLEOTIDE SEQUENCE [LARGE SCALE GENOMIC DNA]</scope>
    <source>
        <strain evidence="3 4">BCC 54312</strain>
    </source>
</reference>
<keyword evidence="2" id="KW-0732">Signal</keyword>
<evidence type="ECO:0000256" key="1">
    <source>
        <dbReference type="SAM" id="MobiDB-lite"/>
    </source>
</evidence>
<feature type="signal peptide" evidence="2">
    <location>
        <begin position="1"/>
        <end position="19"/>
    </location>
</feature>
<organism evidence="3 4">
    <name type="scientific">Ophiocordyceps polyrhachis-furcata BCC 54312</name>
    <dbReference type="NCBI Taxonomy" id="1330021"/>
    <lineage>
        <taxon>Eukaryota</taxon>
        <taxon>Fungi</taxon>
        <taxon>Dikarya</taxon>
        <taxon>Ascomycota</taxon>
        <taxon>Pezizomycotina</taxon>
        <taxon>Sordariomycetes</taxon>
        <taxon>Hypocreomycetidae</taxon>
        <taxon>Hypocreales</taxon>
        <taxon>Ophiocordycipitaceae</taxon>
        <taxon>Ophiocordyceps</taxon>
    </lineage>
</organism>
<dbReference type="OrthoDB" id="4917004at2759"/>
<name>A0A367LCI5_9HYPO</name>
<feature type="chain" id="PRO_5016975409" evidence="2">
    <location>
        <begin position="20"/>
        <end position="835"/>
    </location>
</feature>
<dbReference type="EMBL" id="LKCN02000007">
    <property type="protein sequence ID" value="RCI12133.1"/>
    <property type="molecule type" value="Genomic_DNA"/>
</dbReference>
<protein>
    <submittedName>
        <fullName evidence="3">Uncharacterized protein</fullName>
    </submittedName>
</protein>
<comment type="caution">
    <text evidence="3">The sequence shown here is derived from an EMBL/GenBank/DDBJ whole genome shotgun (WGS) entry which is preliminary data.</text>
</comment>
<proteinExistence type="predicted"/>
<evidence type="ECO:0000313" key="3">
    <source>
        <dbReference type="EMBL" id="RCI12133.1"/>
    </source>
</evidence>
<evidence type="ECO:0000313" key="4">
    <source>
        <dbReference type="Proteomes" id="UP000253664"/>
    </source>
</evidence>